<evidence type="ECO:0000313" key="6">
    <source>
        <dbReference type="Proteomes" id="UP000324800"/>
    </source>
</evidence>
<dbReference type="SUPFAM" id="SSF54928">
    <property type="entry name" value="RNA-binding domain, RBD"/>
    <property type="match status" value="3"/>
</dbReference>
<dbReference type="GO" id="GO:0003723">
    <property type="term" value="F:RNA binding"/>
    <property type="evidence" value="ECO:0007669"/>
    <property type="project" value="UniProtKB-UniRule"/>
</dbReference>
<accession>A0A5J4W4R1</accession>
<name>A0A5J4W4R1_9EUKA</name>
<dbReference type="InterPro" id="IPR012677">
    <property type="entry name" value="Nucleotide-bd_a/b_plait_sf"/>
</dbReference>
<dbReference type="SMART" id="SM00360">
    <property type="entry name" value="RRM"/>
    <property type="match status" value="4"/>
</dbReference>
<comment type="caution">
    <text evidence="5">The sequence shown here is derived from an EMBL/GenBank/DDBJ whole genome shotgun (WGS) entry which is preliminary data.</text>
</comment>
<proteinExistence type="predicted"/>
<keyword evidence="2 3" id="KW-0694">RNA-binding</keyword>
<dbReference type="CDD" id="cd00590">
    <property type="entry name" value="RRM_SF"/>
    <property type="match status" value="3"/>
</dbReference>
<dbReference type="InterPro" id="IPR035979">
    <property type="entry name" value="RBD_domain_sf"/>
</dbReference>
<dbReference type="InterPro" id="IPR000504">
    <property type="entry name" value="RRM_dom"/>
</dbReference>
<dbReference type="Pfam" id="PF00076">
    <property type="entry name" value="RRM_1"/>
    <property type="match status" value="4"/>
</dbReference>
<evidence type="ECO:0000256" key="1">
    <source>
        <dbReference type="ARBA" id="ARBA00022737"/>
    </source>
</evidence>
<keyword evidence="1" id="KW-0677">Repeat</keyword>
<feature type="domain" description="RRM" evidence="4">
    <location>
        <begin position="280"/>
        <end position="356"/>
    </location>
</feature>
<dbReference type="AlphaFoldDB" id="A0A5J4W4R1"/>
<evidence type="ECO:0000313" key="5">
    <source>
        <dbReference type="EMBL" id="KAA6389720.1"/>
    </source>
</evidence>
<reference evidence="5 6" key="1">
    <citation type="submission" date="2019-03" db="EMBL/GenBank/DDBJ databases">
        <title>Single cell metagenomics reveals metabolic interactions within the superorganism composed of flagellate Streblomastix strix and complex community of Bacteroidetes bacteria on its surface.</title>
        <authorList>
            <person name="Treitli S.C."/>
            <person name="Kolisko M."/>
            <person name="Husnik F."/>
            <person name="Keeling P."/>
            <person name="Hampl V."/>
        </authorList>
    </citation>
    <scope>NUCLEOTIDE SEQUENCE [LARGE SCALE GENOMIC DNA]</scope>
    <source>
        <strain evidence="5">ST1C</strain>
    </source>
</reference>
<dbReference type="PROSITE" id="PS50102">
    <property type="entry name" value="RRM"/>
    <property type="match status" value="3"/>
</dbReference>
<sequence length="430" mass="49280">MTQFGVLVSWEGSNIEQEILMKLFEPYQAVDVTIDQVRPDNNNRTAFVRFMTQQAAEQAQEQIEGLVVGENVLQATFKKGSLQVQEQLTTQQTPVLQSQRYVIPSHVSTSTQNSVLKPKRTISPPQEVYNKGLYITNIDQRTTERDLLQIFSRYNVCSIPPKQNSCFVHYGFADFVNEEDACLAFQRSDGMNPVDKRILFVRNINPLTTEENFRNAFAPFKAIKCDIGQNQRPNEANIGWADFSNENDASRALEHFNNKIIEEYQWKVQFKKLPMSSLRNELFINYLSPQTTQETLNDVFLVFNPTSIQIFQKQTLGRSKYAIVKFLKDEDGQNAMKSLQGKEIDEAKIKISFKDDKDGQNLNFKENESKQDSEQIGSGKVAQKFSDIELQEIQQLIDLTGMENEPAICLYLDQGKDIDRAIDSICFNDN</sequence>
<evidence type="ECO:0000259" key="4">
    <source>
        <dbReference type="PROSITE" id="PS50102"/>
    </source>
</evidence>
<evidence type="ECO:0000256" key="2">
    <source>
        <dbReference type="ARBA" id="ARBA00022884"/>
    </source>
</evidence>
<protein>
    <recommendedName>
        <fullName evidence="4">RRM domain-containing protein</fullName>
    </recommendedName>
</protein>
<dbReference type="EMBL" id="SNRW01003482">
    <property type="protein sequence ID" value="KAA6389720.1"/>
    <property type="molecule type" value="Genomic_DNA"/>
</dbReference>
<gene>
    <name evidence="5" type="ORF">EZS28_014754</name>
</gene>
<feature type="domain" description="RRM" evidence="4">
    <location>
        <begin position="197"/>
        <end position="273"/>
    </location>
</feature>
<feature type="domain" description="RRM" evidence="4">
    <location>
        <begin position="131"/>
        <end position="206"/>
    </location>
</feature>
<organism evidence="5 6">
    <name type="scientific">Streblomastix strix</name>
    <dbReference type="NCBI Taxonomy" id="222440"/>
    <lineage>
        <taxon>Eukaryota</taxon>
        <taxon>Metamonada</taxon>
        <taxon>Preaxostyla</taxon>
        <taxon>Oxymonadida</taxon>
        <taxon>Streblomastigidae</taxon>
        <taxon>Streblomastix</taxon>
    </lineage>
</organism>
<evidence type="ECO:0000256" key="3">
    <source>
        <dbReference type="PROSITE-ProRule" id="PRU00176"/>
    </source>
</evidence>
<dbReference type="Proteomes" id="UP000324800">
    <property type="component" value="Unassembled WGS sequence"/>
</dbReference>
<dbReference type="PANTHER" id="PTHR24012">
    <property type="entry name" value="RNA BINDING PROTEIN"/>
    <property type="match status" value="1"/>
</dbReference>
<dbReference type="Gene3D" id="3.30.70.330">
    <property type="match status" value="4"/>
</dbReference>